<feature type="region of interest" description="Disordered" evidence="1">
    <location>
        <begin position="1"/>
        <end position="23"/>
    </location>
</feature>
<protein>
    <submittedName>
        <fullName evidence="3">Ribosomal protein L22</fullName>
    </submittedName>
</protein>
<reference evidence="3" key="1">
    <citation type="submission" date="2022-11" db="UniProtKB">
        <authorList>
            <consortium name="WormBaseParasite"/>
        </authorList>
    </citation>
    <scope>IDENTIFICATION</scope>
</reference>
<evidence type="ECO:0000256" key="1">
    <source>
        <dbReference type="SAM" id="MobiDB-lite"/>
    </source>
</evidence>
<organism evidence="2 3">
    <name type="scientific">Romanomermis culicivorax</name>
    <name type="common">Nematode worm</name>
    <dbReference type="NCBI Taxonomy" id="13658"/>
    <lineage>
        <taxon>Eukaryota</taxon>
        <taxon>Metazoa</taxon>
        <taxon>Ecdysozoa</taxon>
        <taxon>Nematoda</taxon>
        <taxon>Enoplea</taxon>
        <taxon>Dorylaimia</taxon>
        <taxon>Mermithida</taxon>
        <taxon>Mermithoidea</taxon>
        <taxon>Mermithidae</taxon>
        <taxon>Romanomermis</taxon>
    </lineage>
</organism>
<accession>A0A915LD22</accession>
<keyword evidence="2" id="KW-1185">Reference proteome</keyword>
<proteinExistence type="predicted"/>
<feature type="compositionally biased region" description="Polar residues" evidence="1">
    <location>
        <begin position="14"/>
        <end position="23"/>
    </location>
</feature>
<dbReference type="AlphaFoldDB" id="A0A915LD22"/>
<dbReference type="Proteomes" id="UP000887565">
    <property type="component" value="Unplaced"/>
</dbReference>
<name>A0A915LD22_ROMCU</name>
<evidence type="ECO:0000313" key="3">
    <source>
        <dbReference type="WBParaSite" id="nRc.2.0.1.t47726-RA"/>
    </source>
</evidence>
<dbReference type="WBParaSite" id="nRc.2.0.1.t47726-RA">
    <property type="protein sequence ID" value="nRc.2.0.1.t47726-RA"/>
    <property type="gene ID" value="nRc.2.0.1.g47726"/>
</dbReference>
<evidence type="ECO:0000313" key="2">
    <source>
        <dbReference type="Proteomes" id="UP000887565"/>
    </source>
</evidence>
<sequence>MQGSWAVPSIKISPENNPSARGLTDNKSAITYISAKKVFDSNKSNEKLGGKCEHIRLLDLKGRIPHPPIRPKYPQKKRGFRICHPSFLSHRKFANTITIFLVTKLSINISWSNSLVVVPSENPSSGIQNNTGEQHVMFDREGVKTVNLVERNTINYVESDPEKFHSEDIKGLLYFAVRRRIAPYSAVWHLARRLCVRNADKNSHGQIIGRSCYSALESADIRRHDQILTVNSVGINDNRKKIISRKGINKRKRRIQSIFTGYHCELFITKKKL</sequence>